<feature type="region of interest" description="Disordered" evidence="1">
    <location>
        <begin position="15"/>
        <end position="61"/>
    </location>
</feature>
<organism evidence="2 3">
    <name type="scientific">Plakobranchus ocellatus</name>
    <dbReference type="NCBI Taxonomy" id="259542"/>
    <lineage>
        <taxon>Eukaryota</taxon>
        <taxon>Metazoa</taxon>
        <taxon>Spiralia</taxon>
        <taxon>Lophotrochozoa</taxon>
        <taxon>Mollusca</taxon>
        <taxon>Gastropoda</taxon>
        <taxon>Heterobranchia</taxon>
        <taxon>Euthyneura</taxon>
        <taxon>Panpulmonata</taxon>
        <taxon>Sacoglossa</taxon>
        <taxon>Placobranchoidea</taxon>
        <taxon>Plakobranchidae</taxon>
        <taxon>Plakobranchus</taxon>
    </lineage>
</organism>
<protein>
    <submittedName>
        <fullName evidence="2">Uncharacterized protein</fullName>
    </submittedName>
</protein>
<feature type="region of interest" description="Disordered" evidence="1">
    <location>
        <begin position="115"/>
        <end position="174"/>
    </location>
</feature>
<comment type="caution">
    <text evidence="2">The sequence shown here is derived from an EMBL/GenBank/DDBJ whole genome shotgun (WGS) entry which is preliminary data.</text>
</comment>
<sequence length="208" mass="22229">MRKAEPPEVIICLVNFTGSTPRPPEKNIGRRRQTVSGSHAQQDDLRHSGPPSGLGAGGGARTRDLRVAADFRAYSLATVPPTPFQFYQGGKSRSYRRGTFGYYQGGTFGSYRSVTSTSNQGEPPGPIASTGPNGAAPPGPFVAKPSGPVNAALPGPIRASPPGPIGQHTRSYRDAIFTSYQSRTSESFRYVPRTLSKPKKPGVQERQT</sequence>
<dbReference type="EMBL" id="BLXT01001713">
    <property type="protein sequence ID" value="GFN87380.1"/>
    <property type="molecule type" value="Genomic_DNA"/>
</dbReference>
<evidence type="ECO:0000256" key="1">
    <source>
        <dbReference type="SAM" id="MobiDB-lite"/>
    </source>
</evidence>
<gene>
    <name evidence="2" type="ORF">PoB_001388600</name>
</gene>
<evidence type="ECO:0000313" key="3">
    <source>
        <dbReference type="Proteomes" id="UP000735302"/>
    </source>
</evidence>
<dbReference type="AlphaFoldDB" id="A0AAV3YJF0"/>
<proteinExistence type="predicted"/>
<evidence type="ECO:0000313" key="2">
    <source>
        <dbReference type="EMBL" id="GFN87380.1"/>
    </source>
</evidence>
<dbReference type="Proteomes" id="UP000735302">
    <property type="component" value="Unassembled WGS sequence"/>
</dbReference>
<reference evidence="2 3" key="1">
    <citation type="journal article" date="2021" name="Elife">
        <title>Chloroplast acquisition without the gene transfer in kleptoplastic sea slugs, Plakobranchus ocellatus.</title>
        <authorList>
            <person name="Maeda T."/>
            <person name="Takahashi S."/>
            <person name="Yoshida T."/>
            <person name="Shimamura S."/>
            <person name="Takaki Y."/>
            <person name="Nagai Y."/>
            <person name="Toyoda A."/>
            <person name="Suzuki Y."/>
            <person name="Arimoto A."/>
            <person name="Ishii H."/>
            <person name="Satoh N."/>
            <person name="Nishiyama T."/>
            <person name="Hasebe M."/>
            <person name="Maruyama T."/>
            <person name="Minagawa J."/>
            <person name="Obokata J."/>
            <person name="Shigenobu S."/>
        </authorList>
    </citation>
    <scope>NUCLEOTIDE SEQUENCE [LARGE SCALE GENOMIC DNA]</scope>
</reference>
<keyword evidence="3" id="KW-1185">Reference proteome</keyword>
<accession>A0AAV3YJF0</accession>
<name>A0AAV3YJF0_9GAST</name>
<feature type="region of interest" description="Disordered" evidence="1">
    <location>
        <begin position="188"/>
        <end position="208"/>
    </location>
</feature>